<dbReference type="AlphaFoldDB" id="A0A383EZH6"/>
<organism evidence="1">
    <name type="scientific">marine metagenome</name>
    <dbReference type="NCBI Taxonomy" id="408172"/>
    <lineage>
        <taxon>unclassified sequences</taxon>
        <taxon>metagenomes</taxon>
        <taxon>ecological metagenomes</taxon>
    </lineage>
</organism>
<evidence type="ECO:0000313" key="1">
    <source>
        <dbReference type="EMBL" id="SVE61528.1"/>
    </source>
</evidence>
<gene>
    <name evidence="1" type="ORF">METZ01_LOCUS514382</name>
</gene>
<sequence length="23" mass="2739">MRKNNNFQWIGKSWDQVDAMAKA</sequence>
<name>A0A383EZH6_9ZZZZ</name>
<reference evidence="1" key="1">
    <citation type="submission" date="2018-05" db="EMBL/GenBank/DDBJ databases">
        <authorList>
            <person name="Lanie J.A."/>
            <person name="Ng W.-L."/>
            <person name="Kazmierczak K.M."/>
            <person name="Andrzejewski T.M."/>
            <person name="Davidsen T.M."/>
            <person name="Wayne K.J."/>
            <person name="Tettelin H."/>
            <person name="Glass J.I."/>
            <person name="Rusch D."/>
            <person name="Podicherti R."/>
            <person name="Tsui H.-C.T."/>
            <person name="Winkler M.E."/>
        </authorList>
    </citation>
    <scope>NUCLEOTIDE SEQUENCE</scope>
</reference>
<proteinExistence type="predicted"/>
<feature type="non-terminal residue" evidence="1">
    <location>
        <position position="23"/>
    </location>
</feature>
<accession>A0A383EZH6</accession>
<dbReference type="EMBL" id="UINC01229713">
    <property type="protein sequence ID" value="SVE61528.1"/>
    <property type="molecule type" value="Genomic_DNA"/>
</dbReference>
<protein>
    <submittedName>
        <fullName evidence="1">Uncharacterized protein</fullName>
    </submittedName>
</protein>